<evidence type="ECO:0000259" key="1">
    <source>
        <dbReference type="Pfam" id="PF01814"/>
    </source>
</evidence>
<dbReference type="InterPro" id="IPR012312">
    <property type="entry name" value="Hemerythrin-like"/>
</dbReference>
<organism evidence="2 3">
    <name type="scientific">Cupriavidus malaysiensis</name>
    <dbReference type="NCBI Taxonomy" id="367825"/>
    <lineage>
        <taxon>Bacteria</taxon>
        <taxon>Pseudomonadati</taxon>
        <taxon>Pseudomonadota</taxon>
        <taxon>Betaproteobacteria</taxon>
        <taxon>Burkholderiales</taxon>
        <taxon>Burkholderiaceae</taxon>
        <taxon>Cupriavidus</taxon>
    </lineage>
</organism>
<dbReference type="Pfam" id="PF01814">
    <property type="entry name" value="Hemerythrin"/>
    <property type="match status" value="1"/>
</dbReference>
<dbReference type="RefSeq" id="WP_071073133.1">
    <property type="nucleotide sequence ID" value="NZ_CP017755.1"/>
</dbReference>
<evidence type="ECO:0000313" key="2">
    <source>
        <dbReference type="EMBL" id="AOZ10618.1"/>
    </source>
</evidence>
<dbReference type="PANTHER" id="PTHR35585">
    <property type="entry name" value="HHE DOMAIN PROTEIN (AFU_ORTHOLOGUE AFUA_4G00730)"/>
    <property type="match status" value="1"/>
</dbReference>
<dbReference type="PANTHER" id="PTHR35585:SF1">
    <property type="entry name" value="HHE DOMAIN PROTEIN (AFU_ORTHOLOGUE AFUA_4G00730)"/>
    <property type="match status" value="1"/>
</dbReference>
<name>A0ABM6FFD1_9BURK</name>
<keyword evidence="3" id="KW-1185">Reference proteome</keyword>
<proteinExistence type="predicted"/>
<dbReference type="EMBL" id="CP017755">
    <property type="protein sequence ID" value="AOZ10618.1"/>
    <property type="molecule type" value="Genomic_DNA"/>
</dbReference>
<protein>
    <submittedName>
        <fullName evidence="2">Hemerythrin</fullName>
    </submittedName>
</protein>
<feature type="domain" description="Hemerythrin-like" evidence="1">
    <location>
        <begin position="14"/>
        <end position="131"/>
    </location>
</feature>
<evidence type="ECO:0000313" key="3">
    <source>
        <dbReference type="Proteomes" id="UP000177515"/>
    </source>
</evidence>
<dbReference type="Proteomes" id="UP000177515">
    <property type="component" value="Chromosome 2"/>
</dbReference>
<accession>A0ABM6FFD1</accession>
<dbReference type="Gene3D" id="1.20.120.520">
    <property type="entry name" value="nmb1532 protein domain like"/>
    <property type="match status" value="1"/>
</dbReference>
<sequence length="154" mass="17169">MNKTDIPAAQKAALSLLIDDHRKVQKAFRDFAKAADGGSGGRIASETCAALKAHTELEESLFYPFVRESDPDAFGPLIDEALVEHDGAKKLIAELERMHPGDALFEARFTVLGENVEHHIHEEEDELFPALIQHDVDLSELAERMRARQAELVR</sequence>
<gene>
    <name evidence="2" type="ORF">BKK80_34345</name>
</gene>
<reference evidence="2 3" key="1">
    <citation type="submission" date="2016-10" db="EMBL/GenBank/DDBJ databases">
        <title>Complete genome sequences of three Cupriavidus strains isolated from various Malaysian environments.</title>
        <authorList>
            <person name="Abdullah A.A.-A."/>
            <person name="Shafie N.A.H."/>
            <person name="Lau N.S."/>
        </authorList>
    </citation>
    <scope>NUCLEOTIDE SEQUENCE [LARGE SCALE GENOMIC DNA]</scope>
    <source>
        <strain evidence="2 3">USMAA1020</strain>
    </source>
</reference>